<dbReference type="GO" id="GO:0003676">
    <property type="term" value="F:nucleic acid binding"/>
    <property type="evidence" value="ECO:0007669"/>
    <property type="project" value="InterPro"/>
</dbReference>
<comment type="caution">
    <text evidence="3">The sequence shown here is derived from an EMBL/GenBank/DDBJ whole genome shotgun (WGS) entry which is preliminary data.</text>
</comment>
<name>A0A841BZ79_9ACTN</name>
<reference evidence="3 4" key="1">
    <citation type="submission" date="2020-08" db="EMBL/GenBank/DDBJ databases">
        <title>Sequencing the genomes of 1000 actinobacteria strains.</title>
        <authorList>
            <person name="Klenk H.-P."/>
        </authorList>
    </citation>
    <scope>NUCLEOTIDE SEQUENCE [LARGE SCALE GENOMIC DNA]</scope>
    <source>
        <strain evidence="3 4">DSM 45362</strain>
    </source>
</reference>
<dbReference type="PANTHER" id="PTHR30231">
    <property type="entry name" value="DNA POLYMERASE III SUBUNIT EPSILON"/>
    <property type="match status" value="1"/>
</dbReference>
<gene>
    <name evidence="3" type="ORF">F4553_006232</name>
</gene>
<dbReference type="SMART" id="SM00479">
    <property type="entry name" value="EXOIII"/>
    <property type="match status" value="1"/>
</dbReference>
<keyword evidence="3" id="KW-0548">Nucleotidyltransferase</keyword>
<dbReference type="FunFam" id="3.30.420.10:FF:000045">
    <property type="entry name" value="3'-5' exonuclease DinG"/>
    <property type="match status" value="1"/>
</dbReference>
<keyword evidence="1" id="KW-0540">Nuclease</keyword>
<evidence type="ECO:0000313" key="4">
    <source>
        <dbReference type="Proteomes" id="UP000587527"/>
    </source>
</evidence>
<dbReference type="GO" id="GO:0003887">
    <property type="term" value="F:DNA-directed DNA polymerase activity"/>
    <property type="evidence" value="ECO:0007669"/>
    <property type="project" value="UniProtKB-EC"/>
</dbReference>
<sequence>MERGLFGYAELAGPGHELTSTPYVVIDLETTGLSPDEDRIVEIAMARVEDGRVVDEWMTLIDPGRDPGPTFLHHISQDMVTGAPMFRDIAGEILARLEGGIVVAHHAPFEEGFLRAAFERIGVRMEPIPALDTLRVARSVLASPNYKLATCCEIAGIELTDAHTALGDVRATALLLPKLLQLAPDLRYPVAPAPLPRLQRIVGPRTRVTNLRRGETGWIRSLLTKLPISMDDHDPVGAQPYLDYLAEALSDGRLTGDKTRRLGRLAGRAGMGAAQVTELHRRFLDGLRDAALRGGALSADEQQQLTVIAASLDAPGYFADLTPDAVTAPTGPRVWVSPQVPQQSRRRLIEAGYQVATNVTRTLAAVVVAPGDEVLPKARRAAELGTQVVELAQLEGFLGTATTQTIEHDRLPAPVAPAGWYPDPTGRNTYRYWTGTEWSPHVSPGGVIFTDPLR</sequence>
<dbReference type="CDD" id="cd06127">
    <property type="entry name" value="DEDDh"/>
    <property type="match status" value="1"/>
</dbReference>
<organism evidence="3 4">
    <name type="scientific">Allocatelliglobosispora scoriae</name>
    <dbReference type="NCBI Taxonomy" id="643052"/>
    <lineage>
        <taxon>Bacteria</taxon>
        <taxon>Bacillati</taxon>
        <taxon>Actinomycetota</taxon>
        <taxon>Actinomycetes</taxon>
        <taxon>Micromonosporales</taxon>
        <taxon>Micromonosporaceae</taxon>
        <taxon>Allocatelliglobosispora</taxon>
    </lineage>
</organism>
<dbReference type="Pfam" id="PF00929">
    <property type="entry name" value="RNase_T"/>
    <property type="match status" value="1"/>
</dbReference>
<evidence type="ECO:0000259" key="2">
    <source>
        <dbReference type="SMART" id="SM00479"/>
    </source>
</evidence>
<dbReference type="EC" id="2.7.7.7" evidence="3"/>
<evidence type="ECO:0000256" key="1">
    <source>
        <dbReference type="ARBA" id="ARBA00022839"/>
    </source>
</evidence>
<protein>
    <submittedName>
        <fullName evidence="3">DNA polymerase-3 subunit epsilon</fullName>
        <ecNumber evidence="3">2.7.7.7</ecNumber>
    </submittedName>
</protein>
<keyword evidence="1" id="KW-0378">Hydrolase</keyword>
<dbReference type="EMBL" id="JACHMN010000003">
    <property type="protein sequence ID" value="MBB5872798.1"/>
    <property type="molecule type" value="Genomic_DNA"/>
</dbReference>
<keyword evidence="3" id="KW-0808">Transferase</keyword>
<dbReference type="InterPro" id="IPR012337">
    <property type="entry name" value="RNaseH-like_sf"/>
</dbReference>
<dbReference type="Pfam" id="PF10708">
    <property type="entry name" value="DUF2510"/>
    <property type="match status" value="1"/>
</dbReference>
<dbReference type="InterPro" id="IPR013520">
    <property type="entry name" value="Ribonucl_H"/>
</dbReference>
<keyword evidence="4" id="KW-1185">Reference proteome</keyword>
<dbReference type="GO" id="GO:0045004">
    <property type="term" value="P:DNA replication proofreading"/>
    <property type="evidence" value="ECO:0007669"/>
    <property type="project" value="TreeGrafter"/>
</dbReference>
<dbReference type="PANTHER" id="PTHR30231:SF41">
    <property type="entry name" value="DNA POLYMERASE III SUBUNIT EPSILON"/>
    <property type="match status" value="1"/>
</dbReference>
<feature type="domain" description="Exonuclease" evidence="2">
    <location>
        <begin position="22"/>
        <end position="185"/>
    </location>
</feature>
<dbReference type="Gene3D" id="3.30.420.10">
    <property type="entry name" value="Ribonuclease H-like superfamily/Ribonuclease H"/>
    <property type="match status" value="1"/>
</dbReference>
<dbReference type="GO" id="GO:0005829">
    <property type="term" value="C:cytosol"/>
    <property type="evidence" value="ECO:0007669"/>
    <property type="project" value="TreeGrafter"/>
</dbReference>
<dbReference type="RefSeq" id="WP_184847128.1">
    <property type="nucleotide sequence ID" value="NZ_JACHMN010000003.1"/>
</dbReference>
<dbReference type="AlphaFoldDB" id="A0A841BZ79"/>
<evidence type="ECO:0000313" key="3">
    <source>
        <dbReference type="EMBL" id="MBB5872798.1"/>
    </source>
</evidence>
<dbReference type="InterPro" id="IPR018929">
    <property type="entry name" value="DUF2510"/>
</dbReference>
<accession>A0A841BZ79</accession>
<dbReference type="Proteomes" id="UP000587527">
    <property type="component" value="Unassembled WGS sequence"/>
</dbReference>
<dbReference type="InterPro" id="IPR036397">
    <property type="entry name" value="RNaseH_sf"/>
</dbReference>
<dbReference type="SUPFAM" id="SSF53098">
    <property type="entry name" value="Ribonuclease H-like"/>
    <property type="match status" value="1"/>
</dbReference>
<keyword evidence="1" id="KW-0269">Exonuclease</keyword>
<dbReference type="GO" id="GO:0008408">
    <property type="term" value="F:3'-5' exonuclease activity"/>
    <property type="evidence" value="ECO:0007669"/>
    <property type="project" value="TreeGrafter"/>
</dbReference>
<proteinExistence type="predicted"/>